<accession>A0A9N9HLC9</accession>
<dbReference type="OrthoDB" id="5593919at2759"/>
<proteinExistence type="predicted"/>
<protein>
    <submittedName>
        <fullName evidence="1">14415_t:CDS:1</fullName>
    </submittedName>
</protein>
<gene>
    <name evidence="1" type="ORF">DERYTH_LOCUS12120</name>
</gene>
<comment type="caution">
    <text evidence="1">The sequence shown here is derived from an EMBL/GenBank/DDBJ whole genome shotgun (WGS) entry which is preliminary data.</text>
</comment>
<evidence type="ECO:0000313" key="2">
    <source>
        <dbReference type="Proteomes" id="UP000789405"/>
    </source>
</evidence>
<keyword evidence="2" id="KW-1185">Reference proteome</keyword>
<dbReference type="Proteomes" id="UP000789405">
    <property type="component" value="Unassembled WGS sequence"/>
</dbReference>
<evidence type="ECO:0000313" key="1">
    <source>
        <dbReference type="EMBL" id="CAG8686132.1"/>
    </source>
</evidence>
<dbReference type="AlphaFoldDB" id="A0A9N9HLC9"/>
<feature type="non-terminal residue" evidence="1">
    <location>
        <position position="246"/>
    </location>
</feature>
<sequence length="246" mass="28819">QSIERTTTSSCVIVMDFKENIRIGGSPVETGNNFFEKTQVSVLRFAVHYRESDQSLHTQYFDYFSDVLSHDTSFVIDCITKLLSLCQGFMKLVFEYHGKNIIDSHFGVLSRWFSEGEATQNIYTIDDLINFFREKANQNYININTSIMNFDIYSRTQCRQNIHKLCIDNFKSYQSFVWINNKLYASTLSTLIDTDYMEINYKMKSIKDNRKTKYALKKQILNTEVQVVIGVKSRQILETRIRLSDT</sequence>
<dbReference type="EMBL" id="CAJVPY010007811">
    <property type="protein sequence ID" value="CAG8686132.1"/>
    <property type="molecule type" value="Genomic_DNA"/>
</dbReference>
<reference evidence="1" key="1">
    <citation type="submission" date="2021-06" db="EMBL/GenBank/DDBJ databases">
        <authorList>
            <person name="Kallberg Y."/>
            <person name="Tangrot J."/>
            <person name="Rosling A."/>
        </authorList>
    </citation>
    <scope>NUCLEOTIDE SEQUENCE</scope>
    <source>
        <strain evidence="1">MA453B</strain>
    </source>
</reference>
<organism evidence="1 2">
    <name type="scientific">Dentiscutata erythropus</name>
    <dbReference type="NCBI Taxonomy" id="1348616"/>
    <lineage>
        <taxon>Eukaryota</taxon>
        <taxon>Fungi</taxon>
        <taxon>Fungi incertae sedis</taxon>
        <taxon>Mucoromycota</taxon>
        <taxon>Glomeromycotina</taxon>
        <taxon>Glomeromycetes</taxon>
        <taxon>Diversisporales</taxon>
        <taxon>Gigasporaceae</taxon>
        <taxon>Dentiscutata</taxon>
    </lineage>
</organism>
<name>A0A9N9HLC9_9GLOM</name>